<reference evidence="2" key="2">
    <citation type="submission" date="2019-03" db="EMBL/GenBank/DDBJ databases">
        <authorList>
            <person name="Chen S.-C."/>
            <person name="Wu S.-Y."/>
            <person name="Lai M.-C."/>
        </authorList>
    </citation>
    <scope>NUCLEOTIDE SEQUENCE</scope>
    <source>
        <strain evidence="2">ML15</strain>
    </source>
</reference>
<dbReference type="Pfam" id="PF04248">
    <property type="entry name" value="NTP_transf_9"/>
    <property type="match status" value="1"/>
</dbReference>
<reference evidence="2" key="1">
    <citation type="journal article" date="2005" name="Int. J. Syst. Evol. Microbiol.">
        <title>Methanofollis formosanus sp. nov., isolated from a fish pond.</title>
        <authorList>
            <person name="Wu S.Y."/>
            <person name="Chen S.C."/>
            <person name="Lai M.C."/>
        </authorList>
    </citation>
    <scope>NUCLEOTIDE SEQUENCE</scope>
    <source>
        <strain evidence="2">ML15</strain>
    </source>
</reference>
<dbReference type="PANTHER" id="PTHR34310:SF5">
    <property type="entry name" value="DUF427 DOMAIN PROTEIN (AFU_ORTHOLOGUE AFUA_3G02220)"/>
    <property type="match status" value="1"/>
</dbReference>
<evidence type="ECO:0000259" key="1">
    <source>
        <dbReference type="Pfam" id="PF04248"/>
    </source>
</evidence>
<keyword evidence="3" id="KW-1185">Reference proteome</keyword>
<dbReference type="Gene3D" id="2.170.150.40">
    <property type="entry name" value="Domain of unknown function (DUF427)"/>
    <property type="match status" value="1"/>
</dbReference>
<feature type="domain" description="DUF427" evidence="1">
    <location>
        <begin position="3"/>
        <end position="88"/>
    </location>
</feature>
<name>A0A8G1EHN3_9EURY</name>
<organism evidence="2 3">
    <name type="scientific">Methanofollis formosanus</name>
    <dbReference type="NCBI Taxonomy" id="299308"/>
    <lineage>
        <taxon>Archaea</taxon>
        <taxon>Methanobacteriati</taxon>
        <taxon>Methanobacteriota</taxon>
        <taxon>Stenosarchaea group</taxon>
        <taxon>Methanomicrobia</taxon>
        <taxon>Methanomicrobiales</taxon>
        <taxon>Methanomicrobiaceae</taxon>
        <taxon>Methanofollis</taxon>
    </lineage>
</organism>
<dbReference type="InterPro" id="IPR038694">
    <property type="entry name" value="DUF427_sf"/>
</dbReference>
<evidence type="ECO:0000313" key="3">
    <source>
        <dbReference type="Proteomes" id="UP000826709"/>
    </source>
</evidence>
<dbReference type="AlphaFoldDB" id="A0A8G1EHN3"/>
<proteinExistence type="predicted"/>
<sequence>MPKAEWKGTVLAESEDVMLVEGNVYFPPESVRFEYLKESPTKTVCTWKGEARYYTVVVEGEVNRDAAWYYPDPKPAAEQIRNYVSFWKGVKVRD</sequence>
<dbReference type="PANTHER" id="PTHR34310">
    <property type="entry name" value="DUF427 DOMAIN PROTEIN (AFU_ORTHOLOGUE AFUA_3G02220)"/>
    <property type="match status" value="1"/>
</dbReference>
<accession>A0A8G1EHN3</accession>
<dbReference type="Proteomes" id="UP000826709">
    <property type="component" value="Chromosome"/>
</dbReference>
<dbReference type="OrthoDB" id="88627at2157"/>
<dbReference type="RefSeq" id="WP_220681502.1">
    <property type="nucleotide sequence ID" value="NZ_CP037968.1"/>
</dbReference>
<evidence type="ECO:0000313" key="2">
    <source>
        <dbReference type="EMBL" id="QYZ80192.1"/>
    </source>
</evidence>
<gene>
    <name evidence="2" type="ORF">E2N92_12500</name>
</gene>
<dbReference type="InterPro" id="IPR007361">
    <property type="entry name" value="DUF427"/>
</dbReference>
<protein>
    <submittedName>
        <fullName evidence="2">DUF427 domain-containing protein</fullName>
    </submittedName>
</protein>
<dbReference type="KEGG" id="mfk:E2N92_12500"/>
<dbReference type="EMBL" id="CP037968">
    <property type="protein sequence ID" value="QYZ80192.1"/>
    <property type="molecule type" value="Genomic_DNA"/>
</dbReference>